<name>A0A3Q3E4N4_9LABR</name>
<dbReference type="InParanoid" id="A0A3Q3E4N4"/>
<dbReference type="Ensembl" id="ENSLBET00000002059.1">
    <property type="protein sequence ID" value="ENSLBEP00000001943.1"/>
    <property type="gene ID" value="ENSLBEG00000001530.1"/>
</dbReference>
<evidence type="ECO:0000313" key="2">
    <source>
        <dbReference type="Proteomes" id="UP000261660"/>
    </source>
</evidence>
<reference evidence="1" key="2">
    <citation type="submission" date="2025-09" db="UniProtKB">
        <authorList>
            <consortium name="Ensembl"/>
        </authorList>
    </citation>
    <scope>IDENTIFICATION</scope>
</reference>
<dbReference type="Proteomes" id="UP000261660">
    <property type="component" value="Unplaced"/>
</dbReference>
<dbReference type="AlphaFoldDB" id="A0A3Q3E4N4"/>
<reference evidence="1" key="1">
    <citation type="submission" date="2025-08" db="UniProtKB">
        <authorList>
            <consortium name="Ensembl"/>
        </authorList>
    </citation>
    <scope>IDENTIFICATION</scope>
</reference>
<sequence>MSGRPRNEQNCFGVCSPVLSPVPPAGRTTDTGKSTRLLELAPGLVVLPRVPLALAGRDHGDFVRSRAAVLALQLDALRAGLVVDAPPVLAAAPATPGLPAVGTADPVLKHLSRKTLAGAHQLLDGVDAGAVAVRDVLS</sequence>
<keyword evidence="2" id="KW-1185">Reference proteome</keyword>
<proteinExistence type="predicted"/>
<dbReference type="GeneTree" id="ENSGT00940000177957"/>
<accession>A0A3Q3E4N4</accession>
<protein>
    <submittedName>
        <fullName evidence="1">Uncharacterized protein</fullName>
    </submittedName>
</protein>
<organism evidence="1 2">
    <name type="scientific">Labrus bergylta</name>
    <name type="common">ballan wrasse</name>
    <dbReference type="NCBI Taxonomy" id="56723"/>
    <lineage>
        <taxon>Eukaryota</taxon>
        <taxon>Metazoa</taxon>
        <taxon>Chordata</taxon>
        <taxon>Craniata</taxon>
        <taxon>Vertebrata</taxon>
        <taxon>Euteleostomi</taxon>
        <taxon>Actinopterygii</taxon>
        <taxon>Neopterygii</taxon>
        <taxon>Teleostei</taxon>
        <taxon>Neoteleostei</taxon>
        <taxon>Acanthomorphata</taxon>
        <taxon>Eupercaria</taxon>
        <taxon>Labriformes</taxon>
        <taxon>Labridae</taxon>
        <taxon>Labrus</taxon>
    </lineage>
</organism>
<evidence type="ECO:0000313" key="1">
    <source>
        <dbReference type="Ensembl" id="ENSLBEP00000001943.1"/>
    </source>
</evidence>